<dbReference type="CDD" id="cd01637">
    <property type="entry name" value="IMPase_like"/>
    <property type="match status" value="1"/>
</dbReference>
<comment type="cofactor">
    <cofactor evidence="2">
        <name>Mg(2+)</name>
        <dbReference type="ChEBI" id="CHEBI:18420"/>
    </cofactor>
</comment>
<feature type="binding site" evidence="2">
    <location>
        <position position="95"/>
    </location>
    <ligand>
        <name>Mg(2+)</name>
        <dbReference type="ChEBI" id="CHEBI:18420"/>
        <label>1</label>
        <note>catalytic</note>
    </ligand>
</feature>
<protein>
    <recommendedName>
        <fullName evidence="5">Inositol monophosphatase</fullName>
    </recommendedName>
</protein>
<feature type="binding site" evidence="2">
    <location>
        <position position="217"/>
    </location>
    <ligand>
        <name>Mg(2+)</name>
        <dbReference type="ChEBI" id="CHEBI:18420"/>
        <label>1</label>
        <note>catalytic</note>
    </ligand>
</feature>
<dbReference type="Pfam" id="PF00459">
    <property type="entry name" value="Inositol_P"/>
    <property type="match status" value="1"/>
</dbReference>
<accession>A0A1E5Q4I9</accession>
<dbReference type="EMBL" id="MCGG01000067">
    <property type="protein sequence ID" value="OEJ64694.1"/>
    <property type="molecule type" value="Genomic_DNA"/>
</dbReference>
<feature type="binding site" evidence="2">
    <location>
        <position position="69"/>
    </location>
    <ligand>
        <name>Mg(2+)</name>
        <dbReference type="ChEBI" id="CHEBI:18420"/>
        <label>1</label>
        <note>catalytic</note>
    </ligand>
</feature>
<reference evidence="4" key="1">
    <citation type="submission" date="2016-07" db="EMBL/GenBank/DDBJ databases">
        <authorList>
            <person name="Florea S."/>
            <person name="Webb J.S."/>
            <person name="Jaromczyk J."/>
            <person name="Schardl C.L."/>
        </authorList>
    </citation>
    <scope>NUCLEOTIDE SEQUENCE [LARGE SCALE GENOMIC DNA]</scope>
    <source>
        <strain evidence="4">MV-1</strain>
    </source>
</reference>
<dbReference type="Gene3D" id="3.30.540.10">
    <property type="entry name" value="Fructose-1,6-Bisphosphatase, subunit A, domain 1"/>
    <property type="match status" value="1"/>
</dbReference>
<sequence>MNTLLQDVENLMRDVAEQEVLSRFGRLERTDIQAKRGPGDIVTKADLEAENRLIEGLSKLLPESTTVGEEECFHNPDLLQRLSSGQPVWVIDPLDGTGNFAANKPCFAMICALIENGQTQMGWILDPVAGVCAQVQRGRGVYIGGQRLTITPPDDLEHMTGSLGDGTRKKIKALKEAGEPGLPLHLVRYHCCGREYLDLLVGKIHFAHYGGALMPWDHAAGTLMIEEAAGYARLRKDKSLYISGRYGQGDQLLLAPNEHTFDALGKVLSNV</sequence>
<dbReference type="GO" id="GO:0046872">
    <property type="term" value="F:metal ion binding"/>
    <property type="evidence" value="ECO:0007669"/>
    <property type="project" value="UniProtKB-KW"/>
</dbReference>
<comment type="caution">
    <text evidence="3">The sequence shown here is derived from an EMBL/GenBank/DDBJ whole genome shotgun (WGS) entry which is preliminary data.</text>
</comment>
<feature type="binding site" evidence="2">
    <location>
        <position position="94"/>
    </location>
    <ligand>
        <name>Mg(2+)</name>
        <dbReference type="ChEBI" id="CHEBI:18420"/>
        <label>1</label>
        <note>catalytic</note>
    </ligand>
</feature>
<dbReference type="SUPFAM" id="SSF56655">
    <property type="entry name" value="Carbohydrate phosphatase"/>
    <property type="match status" value="1"/>
</dbReference>
<dbReference type="STRING" id="28181.BEN30_00665"/>
<evidence type="ECO:0008006" key="5">
    <source>
        <dbReference type="Google" id="ProtNLM"/>
    </source>
</evidence>
<evidence type="ECO:0000256" key="2">
    <source>
        <dbReference type="PIRSR" id="PIRSR600760-2"/>
    </source>
</evidence>
<dbReference type="GO" id="GO:0006020">
    <property type="term" value="P:inositol metabolic process"/>
    <property type="evidence" value="ECO:0007669"/>
    <property type="project" value="TreeGrafter"/>
</dbReference>
<organism evidence="3 4">
    <name type="scientific">Magnetovibrio blakemorei</name>
    <dbReference type="NCBI Taxonomy" id="28181"/>
    <lineage>
        <taxon>Bacteria</taxon>
        <taxon>Pseudomonadati</taxon>
        <taxon>Pseudomonadota</taxon>
        <taxon>Alphaproteobacteria</taxon>
        <taxon>Rhodospirillales</taxon>
        <taxon>Magnetovibrionaceae</taxon>
        <taxon>Magnetovibrio</taxon>
    </lineage>
</organism>
<dbReference type="GO" id="GO:0007165">
    <property type="term" value="P:signal transduction"/>
    <property type="evidence" value="ECO:0007669"/>
    <property type="project" value="TreeGrafter"/>
</dbReference>
<keyword evidence="2" id="KW-0460">Magnesium</keyword>
<dbReference type="Gene3D" id="3.40.190.80">
    <property type="match status" value="1"/>
</dbReference>
<keyword evidence="2" id="KW-0479">Metal-binding</keyword>
<name>A0A1E5Q4I9_9PROT</name>
<dbReference type="GO" id="GO:0008934">
    <property type="term" value="F:inositol monophosphate 1-phosphatase activity"/>
    <property type="evidence" value="ECO:0007669"/>
    <property type="project" value="TreeGrafter"/>
</dbReference>
<proteinExistence type="inferred from homology"/>
<dbReference type="AlphaFoldDB" id="A0A1E5Q4I9"/>
<evidence type="ECO:0000256" key="1">
    <source>
        <dbReference type="ARBA" id="ARBA00009759"/>
    </source>
</evidence>
<feature type="binding site" evidence="2">
    <location>
        <position position="92"/>
    </location>
    <ligand>
        <name>Mg(2+)</name>
        <dbReference type="ChEBI" id="CHEBI:18420"/>
        <label>1</label>
        <note>catalytic</note>
    </ligand>
</feature>
<dbReference type="PRINTS" id="PR00377">
    <property type="entry name" value="IMPHPHTASES"/>
</dbReference>
<dbReference type="PANTHER" id="PTHR20854:SF4">
    <property type="entry name" value="INOSITOL-1-MONOPHOSPHATASE-RELATED"/>
    <property type="match status" value="1"/>
</dbReference>
<dbReference type="RefSeq" id="WP_069959195.1">
    <property type="nucleotide sequence ID" value="NZ_MCGG01000067.1"/>
</dbReference>
<evidence type="ECO:0000313" key="3">
    <source>
        <dbReference type="EMBL" id="OEJ64694.1"/>
    </source>
</evidence>
<evidence type="ECO:0000313" key="4">
    <source>
        <dbReference type="Proteomes" id="UP000095347"/>
    </source>
</evidence>
<dbReference type="PANTHER" id="PTHR20854">
    <property type="entry name" value="INOSITOL MONOPHOSPHATASE"/>
    <property type="match status" value="1"/>
</dbReference>
<gene>
    <name evidence="3" type="ORF">BEN30_00665</name>
</gene>
<keyword evidence="4" id="KW-1185">Reference proteome</keyword>
<dbReference type="InterPro" id="IPR000760">
    <property type="entry name" value="Inositol_monophosphatase-like"/>
</dbReference>
<comment type="similarity">
    <text evidence="1">Belongs to the inositol monophosphatase superfamily.</text>
</comment>
<dbReference type="Proteomes" id="UP000095347">
    <property type="component" value="Unassembled WGS sequence"/>
</dbReference>